<evidence type="ECO:0000256" key="5">
    <source>
        <dbReference type="ARBA" id="ARBA00022840"/>
    </source>
</evidence>
<accession>A0A833QCU6</accession>
<dbReference type="EMBL" id="SWLB01000028">
    <property type="protein sequence ID" value="KAF3320913.1"/>
    <property type="molecule type" value="Genomic_DNA"/>
</dbReference>
<feature type="domain" description="S-locus receptor kinase C-terminal" evidence="6">
    <location>
        <begin position="135"/>
        <end position="174"/>
    </location>
</feature>
<dbReference type="SUPFAM" id="SSF56112">
    <property type="entry name" value="Protein kinase-like (PK-like)"/>
    <property type="match status" value="1"/>
</dbReference>
<dbReference type="Gene3D" id="3.30.200.20">
    <property type="entry name" value="Phosphorylase Kinase, domain 1"/>
    <property type="match status" value="1"/>
</dbReference>
<organism evidence="7 8">
    <name type="scientific">Carex littledalei</name>
    <dbReference type="NCBI Taxonomy" id="544730"/>
    <lineage>
        <taxon>Eukaryota</taxon>
        <taxon>Viridiplantae</taxon>
        <taxon>Streptophyta</taxon>
        <taxon>Embryophyta</taxon>
        <taxon>Tracheophyta</taxon>
        <taxon>Spermatophyta</taxon>
        <taxon>Magnoliopsida</taxon>
        <taxon>Liliopsida</taxon>
        <taxon>Poales</taxon>
        <taxon>Cyperaceae</taxon>
        <taxon>Cyperoideae</taxon>
        <taxon>Cariceae</taxon>
        <taxon>Carex</taxon>
        <taxon>Carex subgen. Euthyceras</taxon>
    </lineage>
</organism>
<keyword evidence="2" id="KW-0808">Transferase</keyword>
<dbReference type="OrthoDB" id="686613at2759"/>
<keyword evidence="5" id="KW-0067">ATP-binding</keyword>
<dbReference type="InterPro" id="IPR021820">
    <property type="entry name" value="S-locus_recpt_kinase_C"/>
</dbReference>
<name>A0A833QCU6_9POAL</name>
<gene>
    <name evidence="7" type="ORF">FCM35_KLT15047</name>
</gene>
<keyword evidence="1" id="KW-0723">Serine/threonine-protein kinase</keyword>
<evidence type="ECO:0000313" key="7">
    <source>
        <dbReference type="EMBL" id="KAF3320913.1"/>
    </source>
</evidence>
<evidence type="ECO:0000256" key="4">
    <source>
        <dbReference type="ARBA" id="ARBA00022777"/>
    </source>
</evidence>
<reference evidence="7" key="1">
    <citation type="submission" date="2020-01" db="EMBL/GenBank/DDBJ databases">
        <title>Genome sequence of Kobresia littledalei, the first chromosome-level genome in the family Cyperaceae.</title>
        <authorList>
            <person name="Qu G."/>
        </authorList>
    </citation>
    <scope>NUCLEOTIDE SEQUENCE</scope>
    <source>
        <strain evidence="7">C.B.Clarke</strain>
        <tissue evidence="7">Leaf</tissue>
    </source>
</reference>
<dbReference type="GO" id="GO:0004674">
    <property type="term" value="F:protein serine/threonine kinase activity"/>
    <property type="evidence" value="ECO:0007669"/>
    <property type="project" value="UniProtKB-KW"/>
</dbReference>
<evidence type="ECO:0000256" key="2">
    <source>
        <dbReference type="ARBA" id="ARBA00022679"/>
    </source>
</evidence>
<dbReference type="PANTHER" id="PTHR27002:SF181">
    <property type="entry name" value="RECEPTOR-LIKE SERINE_THREONINE-PROTEIN KINASE"/>
    <property type="match status" value="1"/>
</dbReference>
<dbReference type="GO" id="GO:0005524">
    <property type="term" value="F:ATP binding"/>
    <property type="evidence" value="ECO:0007669"/>
    <property type="project" value="UniProtKB-KW"/>
</dbReference>
<keyword evidence="4 7" id="KW-0418">Kinase</keyword>
<protein>
    <submittedName>
        <fullName evidence="7">Cysteine-rich receptor-like protein kinase 10</fullName>
    </submittedName>
</protein>
<dbReference type="PANTHER" id="PTHR27002">
    <property type="entry name" value="RECEPTOR-LIKE SERINE/THREONINE-PROTEIN KINASE SD1-8"/>
    <property type="match status" value="1"/>
</dbReference>
<proteinExistence type="predicted"/>
<evidence type="ECO:0000313" key="8">
    <source>
        <dbReference type="Proteomes" id="UP000623129"/>
    </source>
</evidence>
<keyword evidence="3" id="KW-0547">Nucleotide-binding</keyword>
<comment type="caution">
    <text evidence="7">The sequence shown here is derived from an EMBL/GenBank/DDBJ whole genome shotgun (WGS) entry which is preliminary data.</text>
</comment>
<dbReference type="InterPro" id="IPR011009">
    <property type="entry name" value="Kinase-like_dom_sf"/>
</dbReference>
<evidence type="ECO:0000256" key="3">
    <source>
        <dbReference type="ARBA" id="ARBA00022741"/>
    </source>
</evidence>
<keyword evidence="8" id="KW-1185">Reference proteome</keyword>
<evidence type="ECO:0000256" key="1">
    <source>
        <dbReference type="ARBA" id="ARBA00022527"/>
    </source>
</evidence>
<evidence type="ECO:0000259" key="6">
    <source>
        <dbReference type="Pfam" id="PF11883"/>
    </source>
</evidence>
<sequence length="174" mass="19247">MPVQVALHTGQRQTSMESIRSLALDRGEVINEGSRSKGNLSSLPMYDASIISAATYNFSPSQKLGEGGFGTVFKAWTLWKDGKALELLDTSILENSNHHREEIMRCIQIGLLCVQDRPDDRPHMSAAVLMLNSRDAVVPQPKQPAYFSDRVTSDIESSSCCTVYDTTLTIVEPR</sequence>
<keyword evidence="7" id="KW-0675">Receptor</keyword>
<dbReference type="Pfam" id="PF11883">
    <property type="entry name" value="DUF3403"/>
    <property type="match status" value="1"/>
</dbReference>
<dbReference type="AlphaFoldDB" id="A0A833QCU6"/>
<dbReference type="Proteomes" id="UP000623129">
    <property type="component" value="Unassembled WGS sequence"/>
</dbReference>
<dbReference type="GO" id="GO:0005886">
    <property type="term" value="C:plasma membrane"/>
    <property type="evidence" value="ECO:0007669"/>
    <property type="project" value="TreeGrafter"/>
</dbReference>